<feature type="compositionally biased region" description="Pro residues" evidence="1">
    <location>
        <begin position="153"/>
        <end position="171"/>
    </location>
</feature>
<dbReference type="Proteomes" id="UP001172102">
    <property type="component" value="Unassembled WGS sequence"/>
</dbReference>
<feature type="region of interest" description="Disordered" evidence="1">
    <location>
        <begin position="120"/>
        <end position="179"/>
    </location>
</feature>
<evidence type="ECO:0000313" key="3">
    <source>
        <dbReference type="Proteomes" id="UP001172102"/>
    </source>
</evidence>
<dbReference type="EMBL" id="JAUKUA010000002">
    <property type="protein sequence ID" value="KAK0724235.1"/>
    <property type="molecule type" value="Genomic_DNA"/>
</dbReference>
<sequence>MGTQDPWTQMDPWVNGCCIKANADLVKKRFKYCYNPLCPPYLTLANPGQTLDLAEKIHPAALSKATCSARHCKPPLQSSIFNFYLSTPPNPSNCNKSIATPSQRSQIAFFAHFDRRSMASHTRARAQGDEGSDFPIFFDDDDPSDAEDLDDPGPGPGPGQDPAPLTNPPPSHKLSTHKYDTLDELMADLLRFRTI</sequence>
<protein>
    <submittedName>
        <fullName evidence="2">Uncharacterized protein</fullName>
    </submittedName>
</protein>
<name>A0AA40E266_9PEZI</name>
<dbReference type="AlphaFoldDB" id="A0AA40E266"/>
<evidence type="ECO:0000313" key="2">
    <source>
        <dbReference type="EMBL" id="KAK0724235.1"/>
    </source>
</evidence>
<gene>
    <name evidence="2" type="ORF">B0H67DRAFT_606887</name>
</gene>
<keyword evidence="3" id="KW-1185">Reference proteome</keyword>
<proteinExistence type="predicted"/>
<organism evidence="2 3">
    <name type="scientific">Lasiosphaeris hirsuta</name>
    <dbReference type="NCBI Taxonomy" id="260670"/>
    <lineage>
        <taxon>Eukaryota</taxon>
        <taxon>Fungi</taxon>
        <taxon>Dikarya</taxon>
        <taxon>Ascomycota</taxon>
        <taxon>Pezizomycotina</taxon>
        <taxon>Sordariomycetes</taxon>
        <taxon>Sordariomycetidae</taxon>
        <taxon>Sordariales</taxon>
        <taxon>Lasiosphaeriaceae</taxon>
        <taxon>Lasiosphaeris</taxon>
    </lineage>
</organism>
<accession>A0AA40E266</accession>
<feature type="compositionally biased region" description="Acidic residues" evidence="1">
    <location>
        <begin position="138"/>
        <end position="151"/>
    </location>
</feature>
<comment type="caution">
    <text evidence="2">The sequence shown here is derived from an EMBL/GenBank/DDBJ whole genome shotgun (WGS) entry which is preliminary data.</text>
</comment>
<evidence type="ECO:0000256" key="1">
    <source>
        <dbReference type="SAM" id="MobiDB-lite"/>
    </source>
</evidence>
<reference evidence="2" key="1">
    <citation type="submission" date="2023-06" db="EMBL/GenBank/DDBJ databases">
        <title>Genome-scale phylogeny and comparative genomics of the fungal order Sordariales.</title>
        <authorList>
            <consortium name="Lawrence Berkeley National Laboratory"/>
            <person name="Hensen N."/>
            <person name="Bonometti L."/>
            <person name="Westerberg I."/>
            <person name="Brannstrom I.O."/>
            <person name="Guillou S."/>
            <person name="Cros-Aarteil S."/>
            <person name="Calhoun S."/>
            <person name="Haridas S."/>
            <person name="Kuo A."/>
            <person name="Mondo S."/>
            <person name="Pangilinan J."/>
            <person name="Riley R."/>
            <person name="Labutti K."/>
            <person name="Andreopoulos B."/>
            <person name="Lipzen A."/>
            <person name="Chen C."/>
            <person name="Yanf M."/>
            <person name="Daum C."/>
            <person name="Ng V."/>
            <person name="Clum A."/>
            <person name="Steindorff A."/>
            <person name="Ohm R."/>
            <person name="Martin F."/>
            <person name="Silar P."/>
            <person name="Natvig D."/>
            <person name="Lalanne C."/>
            <person name="Gautier V."/>
            <person name="Ament-Velasquez S.L."/>
            <person name="Kruys A."/>
            <person name="Hutchinson M.I."/>
            <person name="Powell A.J."/>
            <person name="Barry K."/>
            <person name="Miller A.N."/>
            <person name="Grigoriev I.V."/>
            <person name="Debuchy R."/>
            <person name="Gladieux P."/>
            <person name="Thoren M.H."/>
            <person name="Johannesson H."/>
        </authorList>
    </citation>
    <scope>NUCLEOTIDE SEQUENCE</scope>
    <source>
        <strain evidence="2">SMH4607-1</strain>
    </source>
</reference>